<protein>
    <submittedName>
        <fullName evidence="1">Uncharacterized protein</fullName>
    </submittedName>
</protein>
<organism evidence="1 2">
    <name type="scientific">Candidatus Azambacteria bacterium RIFCSPLOWO2_02_FULL_44_14</name>
    <dbReference type="NCBI Taxonomy" id="1797306"/>
    <lineage>
        <taxon>Bacteria</taxon>
        <taxon>Candidatus Azamiibacteriota</taxon>
    </lineage>
</organism>
<evidence type="ECO:0000313" key="1">
    <source>
        <dbReference type="EMBL" id="OGD40015.1"/>
    </source>
</evidence>
<dbReference type="Proteomes" id="UP000177197">
    <property type="component" value="Unassembled WGS sequence"/>
</dbReference>
<name>A0A1F5CB35_9BACT</name>
<evidence type="ECO:0000313" key="2">
    <source>
        <dbReference type="Proteomes" id="UP000177197"/>
    </source>
</evidence>
<proteinExistence type="predicted"/>
<sequence>MSNLKFKIKNLKFRSERGVTILLTLIVLSIVLATAVAASGVVAFQILLAGDVSNSIAAIAAADAGVEWQLYNLRNAVNDDPADFMLFQNGLANYNPIKVVDNDTSTVGWNAGSAVGGWLAMDVGAGGKNYIKARVFLSLAGDAGSYKVQYSDDDISYSDVATLNLSAALGGWNTVAWSDVGSHQYWRFLISAGGSPTIDINELEMYPAALWSGMSNGATFTTSVVWGSPTILESLGVYKTAKRKFRLTF</sequence>
<dbReference type="InterPro" id="IPR008979">
    <property type="entry name" value="Galactose-bd-like_sf"/>
</dbReference>
<dbReference type="SUPFAM" id="SSF49785">
    <property type="entry name" value="Galactose-binding domain-like"/>
    <property type="match status" value="1"/>
</dbReference>
<accession>A0A1F5CB35</accession>
<reference evidence="1 2" key="1">
    <citation type="journal article" date="2016" name="Nat. Commun.">
        <title>Thousands of microbial genomes shed light on interconnected biogeochemical processes in an aquifer system.</title>
        <authorList>
            <person name="Anantharaman K."/>
            <person name="Brown C.T."/>
            <person name="Hug L.A."/>
            <person name="Sharon I."/>
            <person name="Castelle C.J."/>
            <person name="Probst A.J."/>
            <person name="Thomas B.C."/>
            <person name="Singh A."/>
            <person name="Wilkins M.J."/>
            <person name="Karaoz U."/>
            <person name="Brodie E.L."/>
            <person name="Williams K.H."/>
            <person name="Hubbard S.S."/>
            <person name="Banfield J.F."/>
        </authorList>
    </citation>
    <scope>NUCLEOTIDE SEQUENCE [LARGE SCALE GENOMIC DNA]</scope>
</reference>
<gene>
    <name evidence="1" type="ORF">A3I30_00180</name>
</gene>
<comment type="caution">
    <text evidence="1">The sequence shown here is derived from an EMBL/GenBank/DDBJ whole genome shotgun (WGS) entry which is preliminary data.</text>
</comment>
<dbReference type="EMBL" id="MEYV01000014">
    <property type="protein sequence ID" value="OGD40015.1"/>
    <property type="molecule type" value="Genomic_DNA"/>
</dbReference>
<dbReference type="Gene3D" id="2.60.120.260">
    <property type="entry name" value="Galactose-binding domain-like"/>
    <property type="match status" value="1"/>
</dbReference>
<dbReference type="AlphaFoldDB" id="A0A1F5CB35"/>